<accession>A0A6A6EX17</accession>
<dbReference type="AlphaFoldDB" id="A0A6A6EX17"/>
<gene>
    <name evidence="1" type="ORF">K469DRAFT_773775</name>
</gene>
<evidence type="ECO:0000313" key="2">
    <source>
        <dbReference type="Proteomes" id="UP000800200"/>
    </source>
</evidence>
<organism evidence="1 2">
    <name type="scientific">Zopfia rhizophila CBS 207.26</name>
    <dbReference type="NCBI Taxonomy" id="1314779"/>
    <lineage>
        <taxon>Eukaryota</taxon>
        <taxon>Fungi</taxon>
        <taxon>Dikarya</taxon>
        <taxon>Ascomycota</taxon>
        <taxon>Pezizomycotina</taxon>
        <taxon>Dothideomycetes</taxon>
        <taxon>Dothideomycetes incertae sedis</taxon>
        <taxon>Zopfiaceae</taxon>
        <taxon>Zopfia</taxon>
    </lineage>
</organism>
<dbReference type="EMBL" id="ML994611">
    <property type="protein sequence ID" value="KAF2194456.1"/>
    <property type="molecule type" value="Genomic_DNA"/>
</dbReference>
<proteinExistence type="predicted"/>
<evidence type="ECO:0000313" key="1">
    <source>
        <dbReference type="EMBL" id="KAF2194456.1"/>
    </source>
</evidence>
<sequence length="198" mass="21961">MTPFKTSFHSLCGKESLNNQKLRPGPGDPLDPIISAILAETLRTSLGLSGHKCTDFSTTFLETRPVFALVDVLLENAGWCPFQILKLSLDVRVRYYLSYFIPFDSNDHSGCSRDGCNAIPSEMPLPHFEPFHTSADCVCGYISIPDATIEPITDQGDIPVLTFYEEYGGQRYLKILSTNASRMLLARRSSWPSTMGAT</sequence>
<keyword evidence="2" id="KW-1185">Reference proteome</keyword>
<name>A0A6A6EX17_9PEZI</name>
<reference evidence="1" key="1">
    <citation type="journal article" date="2020" name="Stud. Mycol.">
        <title>101 Dothideomycetes genomes: a test case for predicting lifestyles and emergence of pathogens.</title>
        <authorList>
            <person name="Haridas S."/>
            <person name="Albert R."/>
            <person name="Binder M."/>
            <person name="Bloem J."/>
            <person name="Labutti K."/>
            <person name="Salamov A."/>
            <person name="Andreopoulos B."/>
            <person name="Baker S."/>
            <person name="Barry K."/>
            <person name="Bills G."/>
            <person name="Bluhm B."/>
            <person name="Cannon C."/>
            <person name="Castanera R."/>
            <person name="Culley D."/>
            <person name="Daum C."/>
            <person name="Ezra D."/>
            <person name="Gonzalez J."/>
            <person name="Henrissat B."/>
            <person name="Kuo A."/>
            <person name="Liang C."/>
            <person name="Lipzen A."/>
            <person name="Lutzoni F."/>
            <person name="Magnuson J."/>
            <person name="Mondo S."/>
            <person name="Nolan M."/>
            <person name="Ohm R."/>
            <person name="Pangilinan J."/>
            <person name="Park H.-J."/>
            <person name="Ramirez L."/>
            <person name="Alfaro M."/>
            <person name="Sun H."/>
            <person name="Tritt A."/>
            <person name="Yoshinaga Y."/>
            <person name="Zwiers L.-H."/>
            <person name="Turgeon B."/>
            <person name="Goodwin S."/>
            <person name="Spatafora J."/>
            <person name="Crous P."/>
            <person name="Grigoriev I."/>
        </authorList>
    </citation>
    <scope>NUCLEOTIDE SEQUENCE</scope>
    <source>
        <strain evidence="1">CBS 207.26</strain>
    </source>
</reference>
<dbReference type="OrthoDB" id="2426273at2759"/>
<dbReference type="Proteomes" id="UP000800200">
    <property type="component" value="Unassembled WGS sequence"/>
</dbReference>
<protein>
    <submittedName>
        <fullName evidence="1">Uncharacterized protein</fullName>
    </submittedName>
</protein>